<gene>
    <name evidence="3" type="ORF">SAMN05428964_1172</name>
</gene>
<sequence>MAVVNRFEIANYMNLTNEPAESRNWEPGYRHVLTKEFNGRNVAVVATNGVGKTTLVRTILAILSRHQTFVKMLRKRAAPQRKGRYSHIRMEFVHSDKPLSDDLIFRSDDRATVDGERYVYGVYLNYDSDIWFYAYQGTLEDCPCAIKTGDFTEIVPNDTFRETLKQQKGYVDGKAIGRAAWENEVRKIMDKSTLDQLVHYQLAGGGEGGKDFFALKGAHNEKTYAAEFFYEHLAPQLLVHVMGEEGEHDEVSFETTICKTSKGIFSAERKADQAAEELQRIQHSHELFEEINWKLKDYVGQVTRHQELSQSVAAEAALIEQIVARDPIFGMPDRSAPINESQKFFVERLVLHKGEWLIPDWALAEVFGITPGHVNEVADRKSVVGIKLGNSQVIEKHCDSGRSAVWPVQGGSPKKTFYSFPAAMKIVQNASNFAGDWTKDRVQNALNFSLKWLEENDRPNALRLKARALADKRHEMDKEILEIEKVLDAQIKERDELQGQLRAADAAREAFNAMAASSHYSEEEMQRPLEAGERAQAAYDDAKKQRERHQQKRASLRDRHEEYLTFVERYGQDTNPENVLRDLQNQKSAAEAAVKKAQDAKSAAQKALRIFIGVQEQVEDILRRQETAKVVAGQLRDLAAESSGYVAIFGDESALELEARLKEEGAASQKALNDLRQKFEFLQDEICRLDAFAKDYPGKTPSDLIFDRQRQMAELIVRQKNTAEELDHQKERLASWEMAKVAPGRVAKQTTDIVKAANMTCVPLHEVVIQAAGTDTERKAALLTYFSSVLFAPVVATKDEAVAVATALADADHEAPVFLHSEVAKFCAGNLEGVSIADDGRTVFNYMLGVRTRPVDCLLDPLAIEAEKKRLREAITSLETDLSNLNTRIASLQPTTDLGRRLTELEALVQSDPRNAVVHLQPLLTAATERVRIAIERSSDGNITLVRARRRFEEGGGQKRLDELKADIERLDTDRLTLTGELGDQTLDQVEKVLSQTNADLERQDANLTEIRVKLSDAGRLQMLALFVRDGDLTFMEKAQEVEASLRQDENQKEMRLGHPQRFNFQLAQHAVELGKVSEEDLARKVNGLQLEIKAGKEKVNSLRTEIRKTVDAVPRAEADADKLERLVASLQSDYRRMKQALSEMGDALSLSVEGQDGSLSRIYGYLKDLSIYVDEGRLEEALDYVEGIVEGIDDLKIDSRIKEISESRKLTERALRVYVKALESAEKDKNADFDQSERNILRNACQDPTGKGMEDIQGFYKHIEQELVKARDVHEKSVENVQEATKSLDISLHTFMNKLDENFEQMKRDLKWKIKDGEIIEAGIEIEASIVDDTHREAALKQVLDFVRQEDRRRAEDKSTGLISKNDEAAFQEHLEARIRNLLYRHIFKSADGSMNGPKINLRHPAFNPSKAVPFNGNFSQGQKDALTLMLLIKLADFSMNRDMYAFSTPGSRKRKKQSNQTKIIFIDGLFSNLSDGELCEKALEPLKRTRGNFQLIGFIHNKDYKNDDKQFPNLVHFVKVGGNKGKYVHMRHRSPGELPEIVSTDHEEVVAIGCHVAHAPQTATPGPS</sequence>
<dbReference type="EMBL" id="OBMM01000017">
    <property type="protein sequence ID" value="SOC31397.1"/>
    <property type="molecule type" value="Genomic_DNA"/>
</dbReference>
<proteinExistence type="predicted"/>
<evidence type="ECO:0000256" key="1">
    <source>
        <dbReference type="SAM" id="Coils"/>
    </source>
</evidence>
<dbReference type="Proteomes" id="UP000219068">
    <property type="component" value="Unassembled WGS sequence"/>
</dbReference>
<accession>A0A285TYU2</accession>
<feature type="compositionally biased region" description="Basic residues" evidence="2">
    <location>
        <begin position="545"/>
        <end position="554"/>
    </location>
</feature>
<reference evidence="3 4" key="1">
    <citation type="submission" date="2017-08" db="EMBL/GenBank/DDBJ databases">
        <authorList>
            <person name="de Groot N.N."/>
        </authorList>
    </citation>
    <scope>NUCLEOTIDE SEQUENCE [LARGE SCALE GENOMIC DNA]</scope>
    <source>
        <strain evidence="3 4">USBA 78</strain>
    </source>
</reference>
<feature type="coiled-coil region" evidence="1">
    <location>
        <begin position="961"/>
        <end position="1007"/>
    </location>
</feature>
<feature type="compositionally biased region" description="Basic and acidic residues" evidence="2">
    <location>
        <begin position="520"/>
        <end position="533"/>
    </location>
</feature>
<evidence type="ECO:0000256" key="2">
    <source>
        <dbReference type="SAM" id="MobiDB-lite"/>
    </source>
</evidence>
<evidence type="ECO:0000313" key="3">
    <source>
        <dbReference type="EMBL" id="SOC31397.1"/>
    </source>
</evidence>
<dbReference type="RefSeq" id="WP_097053826.1">
    <property type="nucleotide sequence ID" value="NZ_OBMM01000017.1"/>
</dbReference>
<feature type="coiled-coil region" evidence="1">
    <location>
        <begin position="1086"/>
        <end position="1141"/>
    </location>
</feature>
<evidence type="ECO:0000313" key="4">
    <source>
        <dbReference type="Proteomes" id="UP000219068"/>
    </source>
</evidence>
<keyword evidence="1" id="KW-0175">Coiled coil</keyword>
<feature type="region of interest" description="Disordered" evidence="2">
    <location>
        <begin position="517"/>
        <end position="557"/>
    </location>
</feature>
<protein>
    <submittedName>
        <fullName evidence="3">Chromosome segregation ATPase</fullName>
    </submittedName>
</protein>
<organism evidence="3 4">
    <name type="scientific">Thalassospira xiamenensis</name>
    <dbReference type="NCBI Taxonomy" id="220697"/>
    <lineage>
        <taxon>Bacteria</taxon>
        <taxon>Pseudomonadati</taxon>
        <taxon>Pseudomonadota</taxon>
        <taxon>Alphaproteobacteria</taxon>
        <taxon>Rhodospirillales</taxon>
        <taxon>Thalassospiraceae</taxon>
        <taxon>Thalassospira</taxon>
    </lineage>
</organism>
<feature type="coiled-coil region" evidence="1">
    <location>
        <begin position="480"/>
        <end position="507"/>
    </location>
</feature>
<name>A0A285TYU2_9PROT</name>